<dbReference type="SUPFAM" id="SSF158472">
    <property type="entry name" value="HAMP domain-like"/>
    <property type="match status" value="1"/>
</dbReference>
<dbReference type="PANTHER" id="PTHR45138">
    <property type="entry name" value="REGULATORY COMPONENTS OF SENSORY TRANSDUCTION SYSTEM"/>
    <property type="match status" value="1"/>
</dbReference>
<protein>
    <submittedName>
        <fullName evidence="4">Diguanylate cyclase</fullName>
    </submittedName>
</protein>
<dbReference type="Pfam" id="PF00672">
    <property type="entry name" value="HAMP"/>
    <property type="match status" value="1"/>
</dbReference>
<dbReference type="SMART" id="SM00304">
    <property type="entry name" value="HAMP"/>
    <property type="match status" value="1"/>
</dbReference>
<dbReference type="PROSITE" id="PS50885">
    <property type="entry name" value="HAMP"/>
    <property type="match status" value="1"/>
</dbReference>
<evidence type="ECO:0000259" key="2">
    <source>
        <dbReference type="PROSITE" id="PS50885"/>
    </source>
</evidence>
<dbReference type="GO" id="GO:0043709">
    <property type="term" value="P:cell adhesion involved in single-species biofilm formation"/>
    <property type="evidence" value="ECO:0007669"/>
    <property type="project" value="TreeGrafter"/>
</dbReference>
<dbReference type="PROSITE" id="PS50887">
    <property type="entry name" value="GGDEF"/>
    <property type="match status" value="1"/>
</dbReference>
<dbReference type="Gene3D" id="6.10.340.10">
    <property type="match status" value="1"/>
</dbReference>
<accession>B0C2K8</accession>
<dbReference type="InterPro" id="IPR029787">
    <property type="entry name" value="Nucleotide_cyclase"/>
</dbReference>
<dbReference type="InterPro" id="IPR050469">
    <property type="entry name" value="Diguanylate_Cyclase"/>
</dbReference>
<dbReference type="eggNOG" id="COG3706">
    <property type="taxonomic scope" value="Bacteria"/>
</dbReference>
<dbReference type="FunFam" id="3.30.70.270:FF:000001">
    <property type="entry name" value="Diguanylate cyclase domain protein"/>
    <property type="match status" value="1"/>
</dbReference>
<reference evidence="4 5" key="1">
    <citation type="journal article" date="2008" name="Proc. Natl. Acad. Sci. U.S.A.">
        <title>Niche adaptation and genome expansion in the chlorophyll d-producing cyanobacterium Acaryochloris marina.</title>
        <authorList>
            <person name="Swingley W.D."/>
            <person name="Chen M."/>
            <person name="Cheung P.C."/>
            <person name="Conrad A.L."/>
            <person name="Dejesa L.C."/>
            <person name="Hao J."/>
            <person name="Honchak B.M."/>
            <person name="Karbach L.E."/>
            <person name="Kurdoglu A."/>
            <person name="Lahiri S."/>
            <person name="Mastrian S.D."/>
            <person name="Miyashita H."/>
            <person name="Page L."/>
            <person name="Ramakrishna P."/>
            <person name="Satoh S."/>
            <person name="Sattley W.M."/>
            <person name="Shimada Y."/>
            <person name="Taylor H.L."/>
            <person name="Tomo T."/>
            <person name="Tsuchiya T."/>
            <person name="Wang Z.T."/>
            <person name="Raymond J."/>
            <person name="Mimuro M."/>
            <person name="Blankenship R.E."/>
            <person name="Touchman J.W."/>
        </authorList>
    </citation>
    <scope>NUCLEOTIDE SEQUENCE [LARGE SCALE GENOMIC DNA]</scope>
    <source>
        <strain evidence="5">MBIC 11017</strain>
    </source>
</reference>
<evidence type="ECO:0000313" key="5">
    <source>
        <dbReference type="Proteomes" id="UP000000268"/>
    </source>
</evidence>
<keyword evidence="1" id="KW-1133">Transmembrane helix</keyword>
<evidence type="ECO:0000259" key="3">
    <source>
        <dbReference type="PROSITE" id="PS50887"/>
    </source>
</evidence>
<dbReference type="Proteomes" id="UP000000268">
    <property type="component" value="Chromosome"/>
</dbReference>
<dbReference type="GO" id="GO:0005886">
    <property type="term" value="C:plasma membrane"/>
    <property type="evidence" value="ECO:0007669"/>
    <property type="project" value="TreeGrafter"/>
</dbReference>
<gene>
    <name evidence="4" type="ordered locus">AM1_5960</name>
</gene>
<dbReference type="SUPFAM" id="SSF55073">
    <property type="entry name" value="Nucleotide cyclase"/>
    <property type="match status" value="1"/>
</dbReference>
<name>B0C2K8_ACAM1</name>
<evidence type="ECO:0000256" key="1">
    <source>
        <dbReference type="SAM" id="Phobius"/>
    </source>
</evidence>
<dbReference type="InterPro" id="IPR003660">
    <property type="entry name" value="HAMP_dom"/>
</dbReference>
<dbReference type="GO" id="GO:0007165">
    <property type="term" value="P:signal transduction"/>
    <property type="evidence" value="ECO:0007669"/>
    <property type="project" value="InterPro"/>
</dbReference>
<dbReference type="NCBIfam" id="TIGR00254">
    <property type="entry name" value="GGDEF"/>
    <property type="match status" value="1"/>
</dbReference>
<dbReference type="PANTHER" id="PTHR45138:SF24">
    <property type="entry name" value="DIGUANYLATE CYCLASE DGCC-RELATED"/>
    <property type="match status" value="1"/>
</dbReference>
<dbReference type="Gene3D" id="3.30.70.270">
    <property type="match status" value="1"/>
</dbReference>
<dbReference type="HOGENOM" id="CLU_619232_0_0_3"/>
<evidence type="ECO:0000313" key="4">
    <source>
        <dbReference type="EMBL" id="ABW30896.1"/>
    </source>
</evidence>
<feature type="domain" description="HAMP" evidence="2">
    <location>
        <begin position="191"/>
        <end position="243"/>
    </location>
</feature>
<proteinExistence type="predicted"/>
<sequence length="420" mass="47303">MLVPFLLLAGGALVSFEGAIDSFEKQENVGLEELFPLARIEGLMLDISGVVNVEDTASKKVSVAKFKKTAADINYNFKIILTRPSQLPERNESIYRIQEEWNQLEDLGLEIVGSSSQAYKADKTAKISEFQLKLQEILQNVQELNYRLIAFQNTENLRQAQLVRGRVRLLVAIIFLLALTIAVICAYALSRSILVPLYRLQEGVKHLADGNLKYRIKLKTQDEFSRLANTFNAMAGSLEQSQTDLERLATLDGLTEVYNRREFNRWLSVEFERSRRDEHPVSLIMVDLDHFKQLNDTYGHQAGDEALCCVAQLLRKEVRPGDIVSRYGGEEFAIILPKSSVEDSVAVAHRIRREIAIQPIRISSEDRIHLTASLGLATFPSDVQSEEALLRKADQALFQAKKLGRNRVCLATEVSRSSPG</sequence>
<dbReference type="Pfam" id="PF00990">
    <property type="entry name" value="GGDEF"/>
    <property type="match status" value="1"/>
</dbReference>
<dbReference type="STRING" id="329726.AM1_5960"/>
<dbReference type="InterPro" id="IPR000160">
    <property type="entry name" value="GGDEF_dom"/>
</dbReference>
<feature type="transmembrane region" description="Helical" evidence="1">
    <location>
        <begin position="169"/>
        <end position="189"/>
    </location>
</feature>
<dbReference type="OrthoDB" id="453368at2"/>
<dbReference type="GO" id="GO:1902201">
    <property type="term" value="P:negative regulation of bacterial-type flagellum-dependent cell motility"/>
    <property type="evidence" value="ECO:0007669"/>
    <property type="project" value="TreeGrafter"/>
</dbReference>
<dbReference type="AlphaFoldDB" id="B0C2K8"/>
<keyword evidence="1" id="KW-0812">Transmembrane</keyword>
<dbReference type="GO" id="GO:0052621">
    <property type="term" value="F:diguanylate cyclase activity"/>
    <property type="evidence" value="ECO:0007669"/>
    <property type="project" value="TreeGrafter"/>
</dbReference>
<feature type="domain" description="GGDEF" evidence="3">
    <location>
        <begin position="279"/>
        <end position="413"/>
    </location>
</feature>
<dbReference type="CDD" id="cd06225">
    <property type="entry name" value="HAMP"/>
    <property type="match status" value="1"/>
</dbReference>
<keyword evidence="1" id="KW-0472">Membrane</keyword>
<dbReference type="InterPro" id="IPR043128">
    <property type="entry name" value="Rev_trsase/Diguanyl_cyclase"/>
</dbReference>
<dbReference type="EMBL" id="CP000828">
    <property type="protein sequence ID" value="ABW30896.1"/>
    <property type="molecule type" value="Genomic_DNA"/>
</dbReference>
<keyword evidence="5" id="KW-1185">Reference proteome</keyword>
<organism evidence="4 5">
    <name type="scientific">Acaryochloris marina (strain MBIC 11017)</name>
    <dbReference type="NCBI Taxonomy" id="329726"/>
    <lineage>
        <taxon>Bacteria</taxon>
        <taxon>Bacillati</taxon>
        <taxon>Cyanobacteriota</taxon>
        <taxon>Cyanophyceae</taxon>
        <taxon>Acaryochloridales</taxon>
        <taxon>Acaryochloridaceae</taxon>
        <taxon>Acaryochloris</taxon>
    </lineage>
</organism>
<dbReference type="KEGG" id="amr:AM1_5960"/>
<dbReference type="SMART" id="SM00267">
    <property type="entry name" value="GGDEF"/>
    <property type="match status" value="1"/>
</dbReference>
<dbReference type="CDD" id="cd01949">
    <property type="entry name" value="GGDEF"/>
    <property type="match status" value="1"/>
</dbReference>